<name>A0A317JSI5_9BACT</name>
<keyword evidence="1" id="KW-0812">Transmembrane</keyword>
<dbReference type="AlphaFoldDB" id="A0A317JSI5"/>
<dbReference type="EMBL" id="PSRQ01000057">
    <property type="protein sequence ID" value="PWU22756.1"/>
    <property type="molecule type" value="Genomic_DNA"/>
</dbReference>
<organism evidence="2 3">
    <name type="scientific">Candidatus Cerribacteria bacterium 'Amazon FNV 2010 28 9'</name>
    <dbReference type="NCBI Taxonomy" id="2081795"/>
    <lineage>
        <taxon>Bacteria</taxon>
        <taxon>Candidatus Cerribacteria</taxon>
    </lineage>
</organism>
<keyword evidence="1" id="KW-0472">Membrane</keyword>
<protein>
    <submittedName>
        <fullName evidence="2">Uncharacterized protein</fullName>
    </submittedName>
</protein>
<evidence type="ECO:0000256" key="1">
    <source>
        <dbReference type="SAM" id="Phobius"/>
    </source>
</evidence>
<evidence type="ECO:0000313" key="2">
    <source>
        <dbReference type="EMBL" id="PWU22756.1"/>
    </source>
</evidence>
<evidence type="ECO:0000313" key="3">
    <source>
        <dbReference type="Proteomes" id="UP000246104"/>
    </source>
</evidence>
<feature type="transmembrane region" description="Helical" evidence="1">
    <location>
        <begin position="52"/>
        <end position="72"/>
    </location>
</feature>
<proteinExistence type="predicted"/>
<gene>
    <name evidence="2" type="ORF">C5B42_05185</name>
</gene>
<dbReference type="Proteomes" id="UP000246104">
    <property type="component" value="Unassembled WGS sequence"/>
</dbReference>
<reference evidence="2 3" key="1">
    <citation type="submission" date="2018-02" db="EMBL/GenBank/DDBJ databases">
        <title>Genomic Reconstructions from Amazon Rainforest and Pasture Soil Reveal Novel Insights into the Physiology of Candidate Phyla in Tropical Sites.</title>
        <authorList>
            <person name="Kroeger M.E."/>
            <person name="Delmont T."/>
            <person name="Eren A.M."/>
            <person name="Guo J."/>
            <person name="Meyer K.M."/>
            <person name="Khan K."/>
            <person name="Rodrigues J.L.M."/>
            <person name="Bohannan B.J.M."/>
            <person name="Tringe S."/>
            <person name="Borges C.D."/>
            <person name="Tiedje J."/>
            <person name="Tsai S.M."/>
            <person name="Nusslein K."/>
        </authorList>
    </citation>
    <scope>NUCLEOTIDE SEQUENCE [LARGE SCALE GENOMIC DNA]</scope>
    <source>
        <strain evidence="2">Amazon FNV 2010 28 9</strain>
    </source>
</reference>
<keyword evidence="1" id="KW-1133">Transmembrane helix</keyword>
<accession>A0A317JSI5</accession>
<comment type="caution">
    <text evidence="2">The sequence shown here is derived from an EMBL/GenBank/DDBJ whole genome shotgun (WGS) entry which is preliminary data.</text>
</comment>
<sequence length="99" mass="11603">MIDPITYIYLTENLLHPMESSLSRERKAQIKKIMFLHFKEITKPSHSLLQRLIAPIGLVGFSLATLLVFFVYRQYQSQSDLRSIQSELNTLVIQDEQFM</sequence>